<dbReference type="SUPFAM" id="SSF53187">
    <property type="entry name" value="Zn-dependent exopeptidases"/>
    <property type="match status" value="1"/>
</dbReference>
<dbReference type="NCBIfam" id="TIGR02867">
    <property type="entry name" value="spore_II_P"/>
    <property type="match status" value="1"/>
</dbReference>
<reference evidence="3" key="1">
    <citation type="submission" date="2020-10" db="EMBL/GenBank/DDBJ databases">
        <authorList>
            <person name="Gilroy R."/>
        </authorList>
    </citation>
    <scope>NUCLEOTIDE SEQUENCE</scope>
    <source>
        <strain evidence="3">13766</strain>
    </source>
</reference>
<proteinExistence type="predicted"/>
<dbReference type="Pfam" id="PF07454">
    <property type="entry name" value="SpoIIP"/>
    <property type="match status" value="1"/>
</dbReference>
<feature type="transmembrane region" description="Helical" evidence="2">
    <location>
        <begin position="12"/>
        <end position="30"/>
    </location>
</feature>
<dbReference type="EMBL" id="DVJN01000036">
    <property type="protein sequence ID" value="HIS91731.1"/>
    <property type="molecule type" value="Genomic_DNA"/>
</dbReference>
<evidence type="ECO:0000313" key="3">
    <source>
        <dbReference type="EMBL" id="HIS91731.1"/>
    </source>
</evidence>
<keyword evidence="2" id="KW-0472">Membrane</keyword>
<keyword evidence="2" id="KW-0812">Transmembrane</keyword>
<name>A0A9D1FY54_9FIRM</name>
<keyword evidence="2" id="KW-1133">Transmembrane helix</keyword>
<dbReference type="Proteomes" id="UP000824140">
    <property type="component" value="Unassembled WGS sequence"/>
</dbReference>
<gene>
    <name evidence="3" type="ORF">IAA84_01800</name>
</gene>
<feature type="compositionally biased region" description="Low complexity" evidence="1">
    <location>
        <begin position="108"/>
        <end position="123"/>
    </location>
</feature>
<accession>A0A9D1FY54</accession>
<feature type="region of interest" description="Disordered" evidence="1">
    <location>
        <begin position="106"/>
        <end position="127"/>
    </location>
</feature>
<evidence type="ECO:0000256" key="1">
    <source>
        <dbReference type="SAM" id="MobiDB-lite"/>
    </source>
</evidence>
<organism evidence="3 4">
    <name type="scientific">Candidatus Alectryocaccomicrobium excrementavium</name>
    <dbReference type="NCBI Taxonomy" id="2840668"/>
    <lineage>
        <taxon>Bacteria</taxon>
        <taxon>Bacillati</taxon>
        <taxon>Bacillota</taxon>
        <taxon>Clostridia</taxon>
        <taxon>Candidatus Alectryocaccomicrobium</taxon>
    </lineage>
</organism>
<dbReference type="InterPro" id="IPR010897">
    <property type="entry name" value="Spore_II_P"/>
</dbReference>
<sequence length="343" mass="36595">MIRIKVVKASHLILGALAVIAAVALIALIVKTMVFDTSAANAGVSLASGTTALASEISPQGCFLAAAEEGEAGALPAAASNPIIIFDNERETSASSAWEVDEPLPLQAPEESAGGPAAAEAAPTPAPSPVPVKRVLIYHTHTHEAYAQEEGDEYVETGAWRTADTGHSVVRVGEELASLLRMYGFEVTHDTTDNELPDFNTAYSRSLETVLAYGEPFDLYIDLHRDAYAEGEARAVQANGQDVAQLMILLGRGDNFVDKPDFEANYGFATMLTDLLNARHPGLCRDVMVKGNRYNQHVGTPAMLIEVGHNENTLSEALASMPYLAEGIATMLRMEDGEMVAQP</sequence>
<protein>
    <submittedName>
        <fullName evidence="3">Stage II sporulation protein P</fullName>
    </submittedName>
</protein>
<dbReference type="AlphaFoldDB" id="A0A9D1FY54"/>
<evidence type="ECO:0000313" key="4">
    <source>
        <dbReference type="Proteomes" id="UP000824140"/>
    </source>
</evidence>
<evidence type="ECO:0000256" key="2">
    <source>
        <dbReference type="SAM" id="Phobius"/>
    </source>
</evidence>
<reference evidence="3" key="2">
    <citation type="journal article" date="2021" name="PeerJ">
        <title>Extensive microbial diversity within the chicken gut microbiome revealed by metagenomics and culture.</title>
        <authorList>
            <person name="Gilroy R."/>
            <person name="Ravi A."/>
            <person name="Getino M."/>
            <person name="Pursley I."/>
            <person name="Horton D.L."/>
            <person name="Alikhan N.F."/>
            <person name="Baker D."/>
            <person name="Gharbi K."/>
            <person name="Hall N."/>
            <person name="Watson M."/>
            <person name="Adriaenssens E.M."/>
            <person name="Foster-Nyarko E."/>
            <person name="Jarju S."/>
            <person name="Secka A."/>
            <person name="Antonio M."/>
            <person name="Oren A."/>
            <person name="Chaudhuri R.R."/>
            <person name="La Ragione R."/>
            <person name="Hildebrand F."/>
            <person name="Pallen M.J."/>
        </authorList>
    </citation>
    <scope>NUCLEOTIDE SEQUENCE</scope>
    <source>
        <strain evidence="3">13766</strain>
    </source>
</reference>
<comment type="caution">
    <text evidence="3">The sequence shown here is derived from an EMBL/GenBank/DDBJ whole genome shotgun (WGS) entry which is preliminary data.</text>
</comment>